<evidence type="ECO:0000313" key="1">
    <source>
        <dbReference type="EMBL" id="RNA18814.1"/>
    </source>
</evidence>
<name>A0A3M7R5Z1_BRAPC</name>
<organism evidence="1 2">
    <name type="scientific">Brachionus plicatilis</name>
    <name type="common">Marine rotifer</name>
    <name type="synonym">Brachionus muelleri</name>
    <dbReference type="NCBI Taxonomy" id="10195"/>
    <lineage>
        <taxon>Eukaryota</taxon>
        <taxon>Metazoa</taxon>
        <taxon>Spiralia</taxon>
        <taxon>Gnathifera</taxon>
        <taxon>Rotifera</taxon>
        <taxon>Eurotatoria</taxon>
        <taxon>Monogononta</taxon>
        <taxon>Pseudotrocha</taxon>
        <taxon>Ploima</taxon>
        <taxon>Brachionidae</taxon>
        <taxon>Brachionus</taxon>
    </lineage>
</organism>
<dbReference type="EMBL" id="REGN01004167">
    <property type="protein sequence ID" value="RNA18814.1"/>
    <property type="molecule type" value="Genomic_DNA"/>
</dbReference>
<reference evidence="1 2" key="1">
    <citation type="journal article" date="2018" name="Sci. Rep.">
        <title>Genomic signatures of local adaptation to the degree of environmental predictability in rotifers.</title>
        <authorList>
            <person name="Franch-Gras L."/>
            <person name="Hahn C."/>
            <person name="Garcia-Roger E.M."/>
            <person name="Carmona M.J."/>
            <person name="Serra M."/>
            <person name="Gomez A."/>
        </authorList>
    </citation>
    <scope>NUCLEOTIDE SEQUENCE [LARGE SCALE GENOMIC DNA]</scope>
    <source>
        <strain evidence="1">HYR1</strain>
    </source>
</reference>
<dbReference type="AlphaFoldDB" id="A0A3M7R5Z1"/>
<keyword evidence="2" id="KW-1185">Reference proteome</keyword>
<proteinExistence type="predicted"/>
<gene>
    <name evidence="1" type="ORF">BpHYR1_009425</name>
</gene>
<dbReference type="Proteomes" id="UP000276133">
    <property type="component" value="Unassembled WGS sequence"/>
</dbReference>
<accession>A0A3M7R5Z1</accession>
<evidence type="ECO:0000313" key="2">
    <source>
        <dbReference type="Proteomes" id="UP000276133"/>
    </source>
</evidence>
<sequence length="72" mass="8489">MAAITTSRPFRQNTTFDKLIYENPSNSYSNKSDCHNYTMEYDDLVLPLHIFRSFQNIDFRQLCDIGIAHLKK</sequence>
<protein>
    <submittedName>
        <fullName evidence="1">Uncharacterized protein</fullName>
    </submittedName>
</protein>
<comment type="caution">
    <text evidence="1">The sequence shown here is derived from an EMBL/GenBank/DDBJ whole genome shotgun (WGS) entry which is preliminary data.</text>
</comment>